<dbReference type="AlphaFoldDB" id="A0A7S2QIL7"/>
<dbReference type="EMBL" id="HBGW01096381">
    <property type="protein sequence ID" value="CAD9643320.1"/>
    <property type="molecule type" value="Transcribed_RNA"/>
</dbReference>
<gene>
    <name evidence="1" type="ORF">BRAN1462_LOCUS61142</name>
</gene>
<accession>A0A7S2QIL7</accession>
<evidence type="ECO:0008006" key="2">
    <source>
        <dbReference type="Google" id="ProtNLM"/>
    </source>
</evidence>
<dbReference type="Gene3D" id="3.30.70.1350">
    <property type="entry name" value="Cation efflux protein, cytoplasmic domain"/>
    <property type="match status" value="1"/>
</dbReference>
<dbReference type="SUPFAM" id="SSF160240">
    <property type="entry name" value="Cation efflux protein cytoplasmic domain-like"/>
    <property type="match status" value="1"/>
</dbReference>
<reference evidence="1" key="1">
    <citation type="submission" date="2021-01" db="EMBL/GenBank/DDBJ databases">
        <authorList>
            <person name="Corre E."/>
            <person name="Pelletier E."/>
            <person name="Niang G."/>
            <person name="Scheremetjew M."/>
            <person name="Finn R."/>
            <person name="Kale V."/>
            <person name="Holt S."/>
            <person name="Cochrane G."/>
            <person name="Meng A."/>
            <person name="Brown T."/>
            <person name="Cohen L."/>
        </authorList>
    </citation>
    <scope>NUCLEOTIDE SEQUENCE</scope>
    <source>
        <strain evidence="1">RCC3387</strain>
    </source>
</reference>
<sequence length="196" mass="20139">MVLKMGAGVAVDALGQLTDTTDDSIVAAVKRAARGEASVAEVLGARARAAGSSWLVEVEVVPDRFVVSASAMDHLAANVQRAVIASVPDVTECLAMVHTGAFRGPAAALLPTPRMIDKHVRETVEHAPGNLAVSRTVAHFAGAKPSVEVWVDVSQSCTLAEGAATAAAARDALIASEAFDVVQIHAELASNGVGRR</sequence>
<dbReference type="InterPro" id="IPR036837">
    <property type="entry name" value="Cation_efflux_CTD_sf"/>
</dbReference>
<protein>
    <recommendedName>
        <fullName evidence="2">Cation efflux protein cytoplasmic domain-containing protein</fullName>
    </recommendedName>
</protein>
<evidence type="ECO:0000313" key="1">
    <source>
        <dbReference type="EMBL" id="CAD9643320.1"/>
    </source>
</evidence>
<name>A0A7S2QIL7_9DINO</name>
<proteinExistence type="predicted"/>
<organism evidence="1">
    <name type="scientific">Zooxanthella nutricula</name>
    <dbReference type="NCBI Taxonomy" id="1333877"/>
    <lineage>
        <taxon>Eukaryota</taxon>
        <taxon>Sar</taxon>
        <taxon>Alveolata</taxon>
        <taxon>Dinophyceae</taxon>
        <taxon>Peridiniales</taxon>
        <taxon>Peridiniales incertae sedis</taxon>
        <taxon>Zooxanthella</taxon>
    </lineage>
</organism>